<keyword evidence="2" id="KW-1185">Reference proteome</keyword>
<dbReference type="GO" id="GO:0120017">
    <property type="term" value="F:ceramide transfer activity"/>
    <property type="evidence" value="ECO:0007669"/>
    <property type="project" value="TreeGrafter"/>
</dbReference>
<accession>A0AAD8ZAQ2</accession>
<proteinExistence type="predicted"/>
<dbReference type="GO" id="GO:1990050">
    <property type="term" value="F:phosphatidic acid transfer activity"/>
    <property type="evidence" value="ECO:0007669"/>
    <property type="project" value="TreeGrafter"/>
</dbReference>
<dbReference type="InterPro" id="IPR017943">
    <property type="entry name" value="Bactericidal_perm-incr_a/b_dom"/>
</dbReference>
<comment type="caution">
    <text evidence="1">The sequence shown here is derived from an EMBL/GenBank/DDBJ whole genome shotgun (WGS) entry which is preliminary data.</text>
</comment>
<dbReference type="InterPro" id="IPR032942">
    <property type="entry name" value="BPI/LBP/Plunc"/>
</dbReference>
<dbReference type="PANTHER" id="PTHR10504:SF16">
    <property type="entry name" value="PHOSPHOLIPID TRANSFER PROTEIN"/>
    <property type="match status" value="1"/>
</dbReference>
<gene>
    <name evidence="1" type="ORF">P4O66_001175</name>
</gene>
<sequence>MKRRSLWRRNWETSLCQRCMARKEASSIPLQKLNLIADLSFQPTSGLLFEVQNSSIALNFQRRILYWFFYDEGAINASADGVNIHTTLHLTKDVVGRLKIANVSCDASIAKMKAKFGGTFGYWTSCINN</sequence>
<reference evidence="1" key="1">
    <citation type="submission" date="2023-03" db="EMBL/GenBank/DDBJ databases">
        <title>Electrophorus voltai genome.</title>
        <authorList>
            <person name="Bian C."/>
        </authorList>
    </citation>
    <scope>NUCLEOTIDE SEQUENCE</scope>
    <source>
        <strain evidence="1">CB-2022</strain>
        <tissue evidence="1">Muscle</tissue>
    </source>
</reference>
<evidence type="ECO:0000313" key="2">
    <source>
        <dbReference type="Proteomes" id="UP001239994"/>
    </source>
</evidence>
<name>A0AAD8ZAQ2_9TELE</name>
<dbReference type="GO" id="GO:0034375">
    <property type="term" value="P:high-density lipoprotein particle remodeling"/>
    <property type="evidence" value="ECO:0007669"/>
    <property type="project" value="TreeGrafter"/>
</dbReference>
<dbReference type="Proteomes" id="UP001239994">
    <property type="component" value="Unassembled WGS sequence"/>
</dbReference>
<dbReference type="GO" id="GO:0008289">
    <property type="term" value="F:lipid binding"/>
    <property type="evidence" value="ECO:0007669"/>
    <property type="project" value="InterPro"/>
</dbReference>
<evidence type="ECO:0000313" key="1">
    <source>
        <dbReference type="EMBL" id="KAK1795685.1"/>
    </source>
</evidence>
<dbReference type="AlphaFoldDB" id="A0AAD8ZAQ2"/>
<dbReference type="GO" id="GO:0005615">
    <property type="term" value="C:extracellular space"/>
    <property type="evidence" value="ECO:0007669"/>
    <property type="project" value="TreeGrafter"/>
</dbReference>
<dbReference type="GO" id="GO:1904121">
    <property type="term" value="F:phosphatidylethanolamine transfer activity"/>
    <property type="evidence" value="ECO:0007669"/>
    <property type="project" value="TreeGrafter"/>
</dbReference>
<dbReference type="SUPFAM" id="SSF55394">
    <property type="entry name" value="Bactericidal permeability-increasing protein, BPI"/>
    <property type="match status" value="1"/>
</dbReference>
<organism evidence="1 2">
    <name type="scientific">Electrophorus voltai</name>
    <dbReference type="NCBI Taxonomy" id="2609070"/>
    <lineage>
        <taxon>Eukaryota</taxon>
        <taxon>Metazoa</taxon>
        <taxon>Chordata</taxon>
        <taxon>Craniata</taxon>
        <taxon>Vertebrata</taxon>
        <taxon>Euteleostomi</taxon>
        <taxon>Actinopterygii</taxon>
        <taxon>Neopterygii</taxon>
        <taxon>Teleostei</taxon>
        <taxon>Ostariophysi</taxon>
        <taxon>Gymnotiformes</taxon>
        <taxon>Gymnotoidei</taxon>
        <taxon>Gymnotidae</taxon>
        <taxon>Electrophorus</taxon>
    </lineage>
</organism>
<evidence type="ECO:0008006" key="3">
    <source>
        <dbReference type="Google" id="ProtNLM"/>
    </source>
</evidence>
<dbReference type="PANTHER" id="PTHR10504">
    <property type="entry name" value="BACTERICIDAL PERMEABILITY-INCREASING BPI PROTEIN-RELATED"/>
    <property type="match status" value="1"/>
</dbReference>
<protein>
    <recommendedName>
        <fullName evidence="3">Lipid-binding serum glycoprotein N-terminal domain-containing protein</fullName>
    </recommendedName>
</protein>
<dbReference type="GO" id="GO:0035627">
    <property type="term" value="P:ceramide transport"/>
    <property type="evidence" value="ECO:0007669"/>
    <property type="project" value="TreeGrafter"/>
</dbReference>
<dbReference type="EMBL" id="JAROKS010000015">
    <property type="protein sequence ID" value="KAK1795685.1"/>
    <property type="molecule type" value="Genomic_DNA"/>
</dbReference>
<dbReference type="Gene3D" id="3.15.10.10">
    <property type="entry name" value="Bactericidal permeability-increasing protein, domain 1"/>
    <property type="match status" value="1"/>
</dbReference>